<keyword evidence="3" id="KW-1185">Reference proteome</keyword>
<reference evidence="2 3" key="1">
    <citation type="submission" date="2024-01" db="EMBL/GenBank/DDBJ databases">
        <title>The genome of the rayed Mediterranean limpet Patella caerulea (Linnaeus, 1758).</title>
        <authorList>
            <person name="Anh-Thu Weber A."/>
            <person name="Halstead-Nussloch G."/>
        </authorList>
    </citation>
    <scope>NUCLEOTIDE SEQUENCE [LARGE SCALE GENOMIC DNA]</scope>
    <source>
        <strain evidence="2">AATW-2023a</strain>
        <tissue evidence="2">Whole specimen</tissue>
    </source>
</reference>
<evidence type="ECO:0000313" key="3">
    <source>
        <dbReference type="Proteomes" id="UP001347796"/>
    </source>
</evidence>
<keyword evidence="1" id="KW-0812">Transmembrane</keyword>
<dbReference type="Proteomes" id="UP001347796">
    <property type="component" value="Unassembled WGS sequence"/>
</dbReference>
<accession>A0AAN8J9D4</accession>
<keyword evidence="1" id="KW-0472">Membrane</keyword>
<feature type="transmembrane region" description="Helical" evidence="1">
    <location>
        <begin position="25"/>
        <end position="45"/>
    </location>
</feature>
<keyword evidence="1" id="KW-1133">Transmembrane helix</keyword>
<sequence length="92" mass="11208">MTSAREINRSKRWTSGTPMRRYQNGFIFGSMALCFSSGCLFAFVFRNRMQEFLQRIKQSMRERELEADRRLKEEYEERVKRSDPRLNLKKKF</sequence>
<protein>
    <recommendedName>
        <fullName evidence="4">Transmembrane protein</fullName>
    </recommendedName>
</protein>
<comment type="caution">
    <text evidence="2">The sequence shown here is derived from an EMBL/GenBank/DDBJ whole genome shotgun (WGS) entry which is preliminary data.</text>
</comment>
<evidence type="ECO:0008006" key="4">
    <source>
        <dbReference type="Google" id="ProtNLM"/>
    </source>
</evidence>
<organism evidence="2 3">
    <name type="scientific">Patella caerulea</name>
    <name type="common">Rayed Mediterranean limpet</name>
    <dbReference type="NCBI Taxonomy" id="87958"/>
    <lineage>
        <taxon>Eukaryota</taxon>
        <taxon>Metazoa</taxon>
        <taxon>Spiralia</taxon>
        <taxon>Lophotrochozoa</taxon>
        <taxon>Mollusca</taxon>
        <taxon>Gastropoda</taxon>
        <taxon>Patellogastropoda</taxon>
        <taxon>Patelloidea</taxon>
        <taxon>Patellidae</taxon>
        <taxon>Patella</taxon>
    </lineage>
</organism>
<evidence type="ECO:0000256" key="1">
    <source>
        <dbReference type="SAM" id="Phobius"/>
    </source>
</evidence>
<name>A0AAN8J9D4_PATCE</name>
<gene>
    <name evidence="2" type="ORF">SNE40_016146</name>
</gene>
<evidence type="ECO:0000313" key="2">
    <source>
        <dbReference type="EMBL" id="KAK6172510.1"/>
    </source>
</evidence>
<dbReference type="AlphaFoldDB" id="A0AAN8J9D4"/>
<proteinExistence type="predicted"/>
<dbReference type="EMBL" id="JAZGQO010000011">
    <property type="protein sequence ID" value="KAK6172510.1"/>
    <property type="molecule type" value="Genomic_DNA"/>
</dbReference>